<feature type="domain" description="Metallo-beta-lactamase" evidence="1">
    <location>
        <begin position="32"/>
        <end position="244"/>
    </location>
</feature>
<gene>
    <name evidence="2" type="ORF">RMCT_0888</name>
</gene>
<evidence type="ECO:0000259" key="1">
    <source>
        <dbReference type="SMART" id="SM00849"/>
    </source>
</evidence>
<reference evidence="3" key="2">
    <citation type="submission" date="2016-02" db="EMBL/GenBank/DDBJ databases">
        <title>Draft genome sequence of five rapidly growing Mycobacterium species.</title>
        <authorList>
            <person name="Katahira K."/>
            <person name="Gotou Y."/>
            <person name="Iida K."/>
            <person name="Ogura Y."/>
            <person name="Hayashi T."/>
        </authorList>
    </citation>
    <scope>NUCLEOTIDE SEQUENCE [LARGE SCALE GENOMIC DNA]</scope>
    <source>
        <strain evidence="3">JCM6362</strain>
    </source>
</reference>
<dbReference type="EMBL" id="BCTB01000004">
    <property type="protein sequence ID" value="GAT13917.1"/>
    <property type="molecule type" value="Genomic_DNA"/>
</dbReference>
<dbReference type="Gene3D" id="3.60.15.10">
    <property type="entry name" value="Ribonuclease Z/Hydroxyacylglutathione hydrolase-like"/>
    <property type="match status" value="1"/>
</dbReference>
<dbReference type="SUPFAM" id="SSF56281">
    <property type="entry name" value="Metallo-hydrolase/oxidoreductase"/>
    <property type="match status" value="1"/>
</dbReference>
<organism evidence="2 3">
    <name type="scientific">Mycolicibacterium thermoresistibile</name>
    <name type="common">Mycobacterium thermoresistibile</name>
    <dbReference type="NCBI Taxonomy" id="1797"/>
    <lineage>
        <taxon>Bacteria</taxon>
        <taxon>Bacillati</taxon>
        <taxon>Actinomycetota</taxon>
        <taxon>Actinomycetes</taxon>
        <taxon>Mycobacteriales</taxon>
        <taxon>Mycobacteriaceae</taxon>
        <taxon>Mycolicibacterium</taxon>
    </lineage>
</organism>
<dbReference type="AlphaFoldDB" id="A0A100XCA2"/>
<dbReference type="OMA" id="AFAHLDH"/>
<dbReference type="InterPro" id="IPR001279">
    <property type="entry name" value="Metallo-B-lactamas"/>
</dbReference>
<sequence length="368" mass="40238">MTAPRWDTAGCYAVADGVHRIPLPMPGDGLRAINVYALDTPDGLALIDGGWNVPGALEQLQAALSSIGRGVNEIHDVFVTHIHRDHYTLAVEMRRRFGTRVHLGESEAPGLAAVRQLGSNVPVDSLRELHRAGAPQLAAVAAELTRAEPFDASGWAPPDQWIEPGEIRIGSRRLLAIATPGHTKGHLVFHDEEAGLLFAGDHVLPTITPSIGFELGDWDLPLVRFLDSLTMLLERPDARLLPAHGAPGDSVHTRIRELLQHHTGRFSTIMSVVASMPGATAYQVAQRLEWTRRDVALDRLDGFNQMIAVCETLAHLDALVESGRLSVRRRRGVERFEVCSPGAESQRSVDPASRWFSAIPDRAAMARR</sequence>
<dbReference type="PANTHER" id="PTHR23131:SF4">
    <property type="entry name" value="METALLO-BETA-LACTAMASE SUPERFAMILY POTEIN"/>
    <property type="match status" value="1"/>
</dbReference>
<evidence type="ECO:0000313" key="3">
    <source>
        <dbReference type="Proteomes" id="UP000069654"/>
    </source>
</evidence>
<dbReference type="STRING" id="1797.RMCT_0888"/>
<dbReference type="InterPro" id="IPR050662">
    <property type="entry name" value="Sec-metab_biosynth-thioest"/>
</dbReference>
<dbReference type="InterPro" id="IPR036866">
    <property type="entry name" value="RibonucZ/Hydroxyglut_hydro"/>
</dbReference>
<comment type="caution">
    <text evidence="2">The sequence shown here is derived from an EMBL/GenBank/DDBJ whole genome shotgun (WGS) entry which is preliminary data.</text>
</comment>
<reference evidence="2 3" key="1">
    <citation type="journal article" date="2016" name="Genome Announc.">
        <title>Draft Genome Sequences of Five Rapidly Growing Mycobacterium Species, M. thermoresistibile, M. fortuitum subsp. acetamidolyticum, M. canariasense, M. brisbanense, and M. novocastrense.</title>
        <authorList>
            <person name="Katahira K."/>
            <person name="Ogura Y."/>
            <person name="Gotoh Y."/>
            <person name="Hayashi T."/>
        </authorList>
    </citation>
    <scope>NUCLEOTIDE SEQUENCE [LARGE SCALE GENOMIC DNA]</scope>
    <source>
        <strain evidence="2 3">JCM6362</strain>
    </source>
</reference>
<name>A0A100XCA2_MYCTH</name>
<proteinExistence type="predicted"/>
<evidence type="ECO:0000313" key="2">
    <source>
        <dbReference type="EMBL" id="GAT13917.1"/>
    </source>
</evidence>
<dbReference type="Pfam" id="PF00753">
    <property type="entry name" value="Lactamase_B"/>
    <property type="match status" value="1"/>
</dbReference>
<accession>A0A100XCA2</accession>
<dbReference type="InterPro" id="IPR036388">
    <property type="entry name" value="WH-like_DNA-bd_sf"/>
</dbReference>
<dbReference type="Proteomes" id="UP000069654">
    <property type="component" value="Unassembled WGS sequence"/>
</dbReference>
<dbReference type="RefSeq" id="WP_003926977.1">
    <property type="nucleotide sequence ID" value="NZ_BCTB01000004.1"/>
</dbReference>
<protein>
    <recommendedName>
        <fullName evidence="1">Metallo-beta-lactamase domain-containing protein</fullName>
    </recommendedName>
</protein>
<dbReference type="PANTHER" id="PTHR23131">
    <property type="entry name" value="ENDORIBONUCLEASE LACTB2"/>
    <property type="match status" value="1"/>
</dbReference>
<dbReference type="Gene3D" id="1.10.10.10">
    <property type="entry name" value="Winged helix-like DNA-binding domain superfamily/Winged helix DNA-binding domain"/>
    <property type="match status" value="1"/>
</dbReference>
<dbReference type="SMART" id="SM00849">
    <property type="entry name" value="Lactamase_B"/>
    <property type="match status" value="1"/>
</dbReference>